<evidence type="ECO:0000256" key="1">
    <source>
        <dbReference type="SAM" id="Phobius"/>
    </source>
</evidence>
<dbReference type="AlphaFoldDB" id="A0A3S0WP79"/>
<keyword evidence="1" id="KW-0472">Membrane</keyword>
<proteinExistence type="predicted"/>
<reference evidence="2 3" key="1">
    <citation type="submission" date="2018-12" db="EMBL/GenBank/DDBJ databases">
        <authorList>
            <person name="Yang Y."/>
        </authorList>
    </citation>
    <scope>NUCLEOTIDE SEQUENCE [LARGE SCALE GENOMIC DNA]</scope>
    <source>
        <strain evidence="2 3">GSF71</strain>
    </source>
</reference>
<dbReference type="Proteomes" id="UP000280346">
    <property type="component" value="Unassembled WGS sequence"/>
</dbReference>
<keyword evidence="1" id="KW-0812">Transmembrane</keyword>
<comment type="caution">
    <text evidence="2">The sequence shown here is derived from an EMBL/GenBank/DDBJ whole genome shotgun (WGS) entry which is preliminary data.</text>
</comment>
<gene>
    <name evidence="2" type="ORF">EJ913_04105</name>
</gene>
<name>A0A3S0WP79_9PROT</name>
<feature type="transmembrane region" description="Helical" evidence="1">
    <location>
        <begin position="20"/>
        <end position="38"/>
    </location>
</feature>
<dbReference type="RefSeq" id="WP_126995053.1">
    <property type="nucleotide sequence ID" value="NZ_CP173190.1"/>
</dbReference>
<protein>
    <recommendedName>
        <fullName evidence="4">DUF3311 domain-containing protein</fullName>
    </recommendedName>
</protein>
<evidence type="ECO:0000313" key="3">
    <source>
        <dbReference type="Proteomes" id="UP000280346"/>
    </source>
</evidence>
<feature type="transmembrane region" description="Helical" evidence="1">
    <location>
        <begin position="50"/>
        <end position="69"/>
    </location>
</feature>
<organism evidence="2 3">
    <name type="scientific">Azospirillum doebereinerae</name>
    <dbReference type="NCBI Taxonomy" id="92933"/>
    <lineage>
        <taxon>Bacteria</taxon>
        <taxon>Pseudomonadati</taxon>
        <taxon>Pseudomonadota</taxon>
        <taxon>Alphaproteobacteria</taxon>
        <taxon>Rhodospirillales</taxon>
        <taxon>Azospirillaceae</taxon>
        <taxon>Azospirillum</taxon>
    </lineage>
</organism>
<evidence type="ECO:0000313" key="2">
    <source>
        <dbReference type="EMBL" id="RUQ75050.1"/>
    </source>
</evidence>
<sequence>MTARRGSREDGKPPRRDRMVALFLLGLLLFNPPLLRLFGVEGEIFGVPVLYAYILGVWAAMIALAALAAERR</sequence>
<evidence type="ECO:0008006" key="4">
    <source>
        <dbReference type="Google" id="ProtNLM"/>
    </source>
</evidence>
<accession>A0A3S0WP79</accession>
<keyword evidence="3" id="KW-1185">Reference proteome</keyword>
<keyword evidence="1" id="KW-1133">Transmembrane helix</keyword>
<dbReference type="EMBL" id="RZIJ01000002">
    <property type="protein sequence ID" value="RUQ75050.1"/>
    <property type="molecule type" value="Genomic_DNA"/>
</dbReference>